<gene>
    <name evidence="1" type="ORF">LTR09_008658</name>
</gene>
<dbReference type="PANTHER" id="PTHR11799">
    <property type="entry name" value="PARAOXONASE"/>
    <property type="match status" value="1"/>
</dbReference>
<accession>A0AAJ0DA11</accession>
<dbReference type="EMBL" id="JAWDJX010000035">
    <property type="protein sequence ID" value="KAK3050003.1"/>
    <property type="molecule type" value="Genomic_DNA"/>
</dbReference>
<dbReference type="Proteomes" id="UP001271007">
    <property type="component" value="Unassembled WGS sequence"/>
</dbReference>
<proteinExistence type="predicted"/>
<evidence type="ECO:0008006" key="3">
    <source>
        <dbReference type="Google" id="ProtNLM"/>
    </source>
</evidence>
<dbReference type="PANTHER" id="PTHR11799:SF20">
    <property type="entry name" value="SMP-30_GLUCONOLACTONASE_LRE-LIKE REGION DOMAIN-CONTAINING PROTEIN"/>
    <property type="match status" value="1"/>
</dbReference>
<organism evidence="1 2">
    <name type="scientific">Extremus antarcticus</name>
    <dbReference type="NCBI Taxonomy" id="702011"/>
    <lineage>
        <taxon>Eukaryota</taxon>
        <taxon>Fungi</taxon>
        <taxon>Dikarya</taxon>
        <taxon>Ascomycota</taxon>
        <taxon>Pezizomycotina</taxon>
        <taxon>Dothideomycetes</taxon>
        <taxon>Dothideomycetidae</taxon>
        <taxon>Mycosphaerellales</taxon>
        <taxon>Extremaceae</taxon>
        <taxon>Extremus</taxon>
    </lineage>
</organism>
<reference evidence="1" key="1">
    <citation type="submission" date="2023-04" db="EMBL/GenBank/DDBJ databases">
        <title>Black Yeasts Isolated from many extreme environments.</title>
        <authorList>
            <person name="Coleine C."/>
            <person name="Stajich J.E."/>
            <person name="Selbmann L."/>
        </authorList>
    </citation>
    <scope>NUCLEOTIDE SEQUENCE</scope>
    <source>
        <strain evidence="1">CCFEE 5312</strain>
    </source>
</reference>
<keyword evidence="2" id="KW-1185">Reference proteome</keyword>
<name>A0AAJ0DA11_9PEZI</name>
<evidence type="ECO:0000313" key="2">
    <source>
        <dbReference type="Proteomes" id="UP001271007"/>
    </source>
</evidence>
<dbReference type="InterPro" id="IPR051288">
    <property type="entry name" value="Serum_paraoxonase/arylesterase"/>
</dbReference>
<sequence>MAPITLFVLTGGVALLGAVLWPIILRDLVIVNLGLGRKLQPISDFPYECRKIAGPGLEACEDMWLSEKTRQLFLACSKSLSRKEWMPNIKRLNASGRSLEDKIVAMSIDVPVGVGYEYRVLETPGFPGVNGDGRMHLVGLTGVDRDDHVELYLVNNKPSVDTITGKFLNQEETGANSTIEHFRVYTDAEEVQFVQTFHEPHIITTPNNIATRGGGSFYFTNDHGPHKTGYRHDFSPLIKDGNVGYCNEGGCRQVESGIGFPNGLSFGADALLYIPSSFSGDVRVYRPQKDGGLEQIDTIPLPYPLDNLSLDADGDLWVPGLPDISRSLAAFSNPLGPTPPASVFRIQKGTDGYSVDKVLEDSEGRVLPAATAVVHDVKSGRIFVSGVFSPFISVCERKRV</sequence>
<evidence type="ECO:0000313" key="1">
    <source>
        <dbReference type="EMBL" id="KAK3050003.1"/>
    </source>
</evidence>
<dbReference type="AlphaFoldDB" id="A0AAJ0DA11"/>
<dbReference type="Gene3D" id="2.120.10.30">
    <property type="entry name" value="TolB, C-terminal domain"/>
    <property type="match status" value="1"/>
</dbReference>
<dbReference type="SUPFAM" id="SSF63829">
    <property type="entry name" value="Calcium-dependent phosphotriesterase"/>
    <property type="match status" value="1"/>
</dbReference>
<comment type="caution">
    <text evidence="1">The sequence shown here is derived from an EMBL/GenBank/DDBJ whole genome shotgun (WGS) entry which is preliminary data.</text>
</comment>
<dbReference type="InterPro" id="IPR011042">
    <property type="entry name" value="6-blade_b-propeller_TolB-like"/>
</dbReference>
<protein>
    <recommendedName>
        <fullName evidence="3">Calcium-dependent phosphotriesterase</fullName>
    </recommendedName>
</protein>